<dbReference type="CDD" id="cd00104">
    <property type="entry name" value="KAZAL_FS"/>
    <property type="match status" value="1"/>
</dbReference>
<keyword evidence="4" id="KW-0732">Signal</keyword>
<dbReference type="PRINTS" id="PR00290">
    <property type="entry name" value="KAZALINHBTR"/>
</dbReference>
<dbReference type="PANTHER" id="PTHR21312">
    <property type="entry name" value="SERINE PROTEASE INHIBITOR"/>
    <property type="match status" value="1"/>
</dbReference>
<evidence type="ECO:0000256" key="1">
    <source>
        <dbReference type="ARBA" id="ARBA00022690"/>
    </source>
</evidence>
<evidence type="ECO:0000313" key="6">
    <source>
        <dbReference type="EMBL" id="BAA14008.1"/>
    </source>
</evidence>
<dbReference type="PROSITE" id="PS51465">
    <property type="entry name" value="KAZAL_2"/>
    <property type="match status" value="1"/>
</dbReference>
<dbReference type="InterPro" id="IPR001239">
    <property type="entry name" value="Prot_inh_Kazal-m"/>
</dbReference>
<reference evidence="6" key="1">
    <citation type="submission" date="1996-12" db="EMBL/GenBank/DDBJ databases">
        <title>Acrosin inhibitor homolog triggers motility activation of herring spermatozoa.</title>
        <authorList>
            <person name="Oda S."/>
            <person name="Igarashi Y."/>
            <person name="Manaka K."/>
            <person name="Koibuchi N."/>
            <person name="Sawada-Sakai M."/>
            <person name="Sakai K."/>
            <person name="Morisawa M."/>
            <person name="Ohtake H."/>
            <person name="Shimizu N."/>
        </authorList>
    </citation>
    <scope>NUCLEOTIDE SEQUENCE</scope>
    <source>
        <tissue evidence="6">Ovary</tissue>
    </source>
</reference>
<keyword evidence="1" id="KW-0646">Protease inhibitor</keyword>
<dbReference type="Gene3D" id="3.30.60.30">
    <property type="match status" value="1"/>
</dbReference>
<accession>O13274</accession>
<dbReference type="AlphaFoldDB" id="O13274"/>
<name>O13274_CLUPA</name>
<dbReference type="PANTHER" id="PTHR21312:SF30">
    <property type="entry name" value="SERINE PROTEASE INHIBITOR KAZAL-TYPE 11-RELATED"/>
    <property type="match status" value="1"/>
</dbReference>
<sequence length="94" mass="10464">MKLSIVISICVLLYFSGHTLARSVPRIGIDCQGYGSACTKEYRPICGSDDVTYENECLFCAAKRENRWGILVGHRGACIAWGGMVEELREWSSD</sequence>
<dbReference type="InterPro" id="IPR002350">
    <property type="entry name" value="Kazal_dom"/>
</dbReference>
<dbReference type="EMBL" id="D89679">
    <property type="protein sequence ID" value="BAA14008.1"/>
    <property type="molecule type" value="mRNA"/>
</dbReference>
<dbReference type="SMART" id="SM00280">
    <property type="entry name" value="KAZAL"/>
    <property type="match status" value="1"/>
</dbReference>
<evidence type="ECO:0000256" key="3">
    <source>
        <dbReference type="ARBA" id="ARBA00023157"/>
    </source>
</evidence>
<keyword evidence="2" id="KW-0722">Serine protease inhibitor</keyword>
<dbReference type="Pfam" id="PF00050">
    <property type="entry name" value="Kazal_1"/>
    <property type="match status" value="1"/>
</dbReference>
<protein>
    <submittedName>
        <fullName evidence="6">Sperm-activating protein</fullName>
    </submittedName>
</protein>
<dbReference type="PROSITE" id="PS00282">
    <property type="entry name" value="KAZAL_1"/>
    <property type="match status" value="1"/>
</dbReference>
<evidence type="ECO:0000256" key="4">
    <source>
        <dbReference type="SAM" id="SignalP"/>
    </source>
</evidence>
<dbReference type="GO" id="GO:0004867">
    <property type="term" value="F:serine-type endopeptidase inhibitor activity"/>
    <property type="evidence" value="ECO:0007669"/>
    <property type="project" value="UniProtKB-KW"/>
</dbReference>
<proteinExistence type="evidence at transcript level"/>
<dbReference type="InterPro" id="IPR036058">
    <property type="entry name" value="Kazal_dom_sf"/>
</dbReference>
<organism evidence="6">
    <name type="scientific">Clupea pallasii</name>
    <name type="common">Pacific herring</name>
    <dbReference type="NCBI Taxonomy" id="30724"/>
    <lineage>
        <taxon>Eukaryota</taxon>
        <taxon>Metazoa</taxon>
        <taxon>Chordata</taxon>
        <taxon>Craniata</taxon>
        <taxon>Vertebrata</taxon>
        <taxon>Euteleostomi</taxon>
        <taxon>Actinopterygii</taxon>
        <taxon>Neopterygii</taxon>
        <taxon>Teleostei</taxon>
        <taxon>Clupei</taxon>
        <taxon>Clupeiformes</taxon>
        <taxon>Clupeoidei</taxon>
        <taxon>Clupeidae</taxon>
        <taxon>Clupea</taxon>
    </lineage>
</organism>
<keyword evidence="3" id="KW-1015">Disulfide bond</keyword>
<feature type="domain" description="Kazal-like" evidence="5">
    <location>
        <begin position="25"/>
        <end position="80"/>
    </location>
</feature>
<feature type="chain" id="PRO_5004157854" evidence="4">
    <location>
        <begin position="22"/>
        <end position="94"/>
    </location>
</feature>
<dbReference type="SUPFAM" id="SSF100895">
    <property type="entry name" value="Kazal-type serine protease inhibitors"/>
    <property type="match status" value="1"/>
</dbReference>
<evidence type="ECO:0000256" key="2">
    <source>
        <dbReference type="ARBA" id="ARBA00022900"/>
    </source>
</evidence>
<feature type="signal peptide" evidence="4">
    <location>
        <begin position="1"/>
        <end position="21"/>
    </location>
</feature>
<evidence type="ECO:0000259" key="5">
    <source>
        <dbReference type="PROSITE" id="PS51465"/>
    </source>
</evidence>